<name>A0A543KIG9_9RHOB</name>
<feature type="signal peptide" evidence="1">
    <location>
        <begin position="1"/>
        <end position="22"/>
    </location>
</feature>
<dbReference type="AlphaFoldDB" id="A0A543KIG9"/>
<comment type="caution">
    <text evidence="2">The sequence shown here is derived from an EMBL/GenBank/DDBJ whole genome shotgun (WGS) entry which is preliminary data.</text>
</comment>
<sequence length="133" mass="13966">MRLKSIGLAAGLTLATVGHAFAQQAAAELYQLDGVEISVMTHAFLSDEEMMTLRLVGQNRDALALFVPEGQGYAALAIAPDEGFVREGVPVDSAIAMSGMQDIDSARASALEACDAARQTAQDCVIALEVTPR</sequence>
<feature type="chain" id="PRO_5021975391" evidence="1">
    <location>
        <begin position="23"/>
        <end position="133"/>
    </location>
</feature>
<evidence type="ECO:0000256" key="1">
    <source>
        <dbReference type="SAM" id="SignalP"/>
    </source>
</evidence>
<proteinExistence type="predicted"/>
<organism evidence="2 3">
    <name type="scientific">Roseinatronobacter monicus</name>
    <dbReference type="NCBI Taxonomy" id="393481"/>
    <lineage>
        <taxon>Bacteria</taxon>
        <taxon>Pseudomonadati</taxon>
        <taxon>Pseudomonadota</taxon>
        <taxon>Alphaproteobacteria</taxon>
        <taxon>Rhodobacterales</taxon>
        <taxon>Paracoccaceae</taxon>
        <taxon>Roseinatronobacter</taxon>
    </lineage>
</organism>
<dbReference type="OrthoDB" id="7859997at2"/>
<dbReference type="EMBL" id="VFPT01000001">
    <property type="protein sequence ID" value="TQM94827.1"/>
    <property type="molecule type" value="Genomic_DNA"/>
</dbReference>
<reference evidence="2 3" key="1">
    <citation type="submission" date="2019-06" db="EMBL/GenBank/DDBJ databases">
        <title>Genomic Encyclopedia of Archaeal and Bacterial Type Strains, Phase II (KMG-II): from individual species to whole genera.</title>
        <authorList>
            <person name="Goeker M."/>
        </authorList>
    </citation>
    <scope>NUCLEOTIDE SEQUENCE [LARGE SCALE GENOMIC DNA]</scope>
    <source>
        <strain evidence="2 3">DSM 18423</strain>
    </source>
</reference>
<dbReference type="Proteomes" id="UP000320582">
    <property type="component" value="Unassembled WGS sequence"/>
</dbReference>
<keyword evidence="1" id="KW-0732">Signal</keyword>
<evidence type="ECO:0000313" key="2">
    <source>
        <dbReference type="EMBL" id="TQM94827.1"/>
    </source>
</evidence>
<gene>
    <name evidence="2" type="ORF">BD293_3517</name>
</gene>
<accession>A0A543KIG9</accession>
<dbReference type="RefSeq" id="WP_142083864.1">
    <property type="nucleotide sequence ID" value="NZ_VFPT01000001.1"/>
</dbReference>
<keyword evidence="3" id="KW-1185">Reference proteome</keyword>
<protein>
    <submittedName>
        <fullName evidence="2">Uncharacterized protein</fullName>
    </submittedName>
</protein>
<evidence type="ECO:0000313" key="3">
    <source>
        <dbReference type="Proteomes" id="UP000320582"/>
    </source>
</evidence>